<feature type="transmembrane region" description="Helical" evidence="1">
    <location>
        <begin position="60"/>
        <end position="78"/>
    </location>
</feature>
<proteinExistence type="predicted"/>
<evidence type="ECO:0000256" key="1">
    <source>
        <dbReference type="SAM" id="Phobius"/>
    </source>
</evidence>
<comment type="caution">
    <text evidence="2">The sequence shown here is derived from an EMBL/GenBank/DDBJ whole genome shotgun (WGS) entry which is preliminary data.</text>
</comment>
<organism evidence="2 3">
    <name type="scientific">Chryseobacterium pennae</name>
    <dbReference type="NCBI Taxonomy" id="2258962"/>
    <lineage>
        <taxon>Bacteria</taxon>
        <taxon>Pseudomonadati</taxon>
        <taxon>Bacteroidota</taxon>
        <taxon>Flavobacteriia</taxon>
        <taxon>Flavobacteriales</taxon>
        <taxon>Weeksellaceae</taxon>
        <taxon>Chryseobacterium group</taxon>
        <taxon>Chryseobacterium</taxon>
    </lineage>
</organism>
<name>A0A3D9C3N2_9FLAO</name>
<evidence type="ECO:0000313" key="3">
    <source>
        <dbReference type="Proteomes" id="UP000256686"/>
    </source>
</evidence>
<protein>
    <submittedName>
        <fullName evidence="2">Uncharacterized protein</fullName>
    </submittedName>
</protein>
<dbReference type="AlphaFoldDB" id="A0A3D9C3N2"/>
<accession>A0A3D9C3N2</accession>
<sequence length="79" mass="8931">MIMASLFFIIEDYLFLLYRINPGIIMAAAMSNRGSSPYLNIQDVSLEGPIFTITVKQKPIIIIIIPSVFFIIQILIVIN</sequence>
<keyword evidence="1" id="KW-1133">Transmembrane helix</keyword>
<keyword evidence="1" id="KW-0472">Membrane</keyword>
<dbReference type="EMBL" id="QNVT01000026">
    <property type="protein sequence ID" value="REC60308.1"/>
    <property type="molecule type" value="Genomic_DNA"/>
</dbReference>
<gene>
    <name evidence="2" type="ORF">DRF65_21770</name>
</gene>
<reference evidence="3" key="1">
    <citation type="submission" date="2018-06" db="EMBL/GenBank/DDBJ databases">
        <authorList>
            <person name="Lum Nde A."/>
            <person name="Hugo C."/>
        </authorList>
    </citation>
    <scope>NUCLEOTIDE SEQUENCE [LARGE SCALE GENOMIC DNA]</scope>
    <source>
        <strain evidence="3">1_F178</strain>
    </source>
</reference>
<evidence type="ECO:0000313" key="2">
    <source>
        <dbReference type="EMBL" id="REC60308.1"/>
    </source>
</evidence>
<keyword evidence="1" id="KW-0812">Transmembrane</keyword>
<keyword evidence="3" id="KW-1185">Reference proteome</keyword>
<dbReference type="Proteomes" id="UP000256686">
    <property type="component" value="Unassembled WGS sequence"/>
</dbReference>